<reference evidence="4 5" key="1">
    <citation type="submission" date="2021-03" db="EMBL/GenBank/DDBJ databases">
        <title>Sequencing the genomes of 1000 actinobacteria strains.</title>
        <authorList>
            <person name="Klenk H.-P."/>
        </authorList>
    </citation>
    <scope>NUCLEOTIDE SEQUENCE [LARGE SCALE GENOMIC DNA]</scope>
    <source>
        <strain evidence="4 5">DSM 45516</strain>
    </source>
</reference>
<dbReference type="PANTHER" id="PTHR30055">
    <property type="entry name" value="HTH-TYPE TRANSCRIPTIONAL REGULATOR RUTR"/>
    <property type="match status" value="1"/>
</dbReference>
<dbReference type="PROSITE" id="PS50977">
    <property type="entry name" value="HTH_TETR_2"/>
    <property type="match status" value="1"/>
</dbReference>
<organism evidence="4 5">
    <name type="scientific">Nocardia goodfellowii</name>
    <dbReference type="NCBI Taxonomy" id="882446"/>
    <lineage>
        <taxon>Bacteria</taxon>
        <taxon>Bacillati</taxon>
        <taxon>Actinomycetota</taxon>
        <taxon>Actinomycetes</taxon>
        <taxon>Mycobacteriales</taxon>
        <taxon>Nocardiaceae</taxon>
        <taxon>Nocardia</taxon>
    </lineage>
</organism>
<dbReference type="SUPFAM" id="SSF46689">
    <property type="entry name" value="Homeodomain-like"/>
    <property type="match status" value="1"/>
</dbReference>
<dbReference type="Proteomes" id="UP001519325">
    <property type="component" value="Unassembled WGS sequence"/>
</dbReference>
<name>A0ABS4QNK6_9NOCA</name>
<feature type="DNA-binding region" description="H-T-H motif" evidence="2">
    <location>
        <begin position="37"/>
        <end position="56"/>
    </location>
</feature>
<gene>
    <name evidence="4" type="ORF">BJ987_006191</name>
</gene>
<dbReference type="InterPro" id="IPR036271">
    <property type="entry name" value="Tet_transcr_reg_TetR-rel_C_sf"/>
</dbReference>
<evidence type="ECO:0000256" key="2">
    <source>
        <dbReference type="PROSITE-ProRule" id="PRU00335"/>
    </source>
</evidence>
<keyword evidence="1 2" id="KW-0238">DNA-binding</keyword>
<evidence type="ECO:0000313" key="5">
    <source>
        <dbReference type="Proteomes" id="UP001519325"/>
    </source>
</evidence>
<accession>A0ABS4QNK6</accession>
<protein>
    <submittedName>
        <fullName evidence="4">DNA-binding transcriptional regulator YbjK</fullName>
    </submittedName>
</protein>
<feature type="domain" description="HTH tetR-type" evidence="3">
    <location>
        <begin position="14"/>
        <end position="74"/>
    </location>
</feature>
<dbReference type="PANTHER" id="PTHR30055:SF231">
    <property type="entry name" value="TRANSCRIPTIONAL REGULATORY PROTEIN (PROBABLY DEOR-FAMILY)-RELATED"/>
    <property type="match status" value="1"/>
</dbReference>
<dbReference type="Gene3D" id="1.10.357.10">
    <property type="entry name" value="Tetracycline Repressor, domain 2"/>
    <property type="match status" value="1"/>
</dbReference>
<dbReference type="InterPro" id="IPR009057">
    <property type="entry name" value="Homeodomain-like_sf"/>
</dbReference>
<comment type="caution">
    <text evidence="4">The sequence shown here is derived from an EMBL/GenBank/DDBJ whole genome shotgun (WGS) entry which is preliminary data.</text>
</comment>
<dbReference type="GO" id="GO:0003677">
    <property type="term" value="F:DNA binding"/>
    <property type="evidence" value="ECO:0007669"/>
    <property type="project" value="UniProtKB-KW"/>
</dbReference>
<evidence type="ECO:0000313" key="4">
    <source>
        <dbReference type="EMBL" id="MBP2193290.1"/>
    </source>
</evidence>
<dbReference type="InterPro" id="IPR041583">
    <property type="entry name" value="TetR_C_31"/>
</dbReference>
<dbReference type="Pfam" id="PF00440">
    <property type="entry name" value="TetR_N"/>
    <property type="match status" value="1"/>
</dbReference>
<dbReference type="InterPro" id="IPR050109">
    <property type="entry name" value="HTH-type_TetR-like_transc_reg"/>
</dbReference>
<dbReference type="EMBL" id="JAGGMR010000001">
    <property type="protein sequence ID" value="MBP2193290.1"/>
    <property type="molecule type" value="Genomic_DNA"/>
</dbReference>
<dbReference type="InterPro" id="IPR001647">
    <property type="entry name" value="HTH_TetR"/>
</dbReference>
<proteinExistence type="predicted"/>
<dbReference type="SUPFAM" id="SSF48498">
    <property type="entry name" value="Tetracyclin repressor-like, C-terminal domain"/>
    <property type="match status" value="1"/>
</dbReference>
<dbReference type="Pfam" id="PF17940">
    <property type="entry name" value="TetR_C_31"/>
    <property type="match status" value="1"/>
</dbReference>
<evidence type="ECO:0000259" key="3">
    <source>
        <dbReference type="PROSITE" id="PS50977"/>
    </source>
</evidence>
<keyword evidence="5" id="KW-1185">Reference proteome</keyword>
<sequence length="191" mass="20938">MSEATTDGRKLKGERRKKELIEATIRVVAREGVAGVSHRAVAKEAGQPPTSAAYHFKTIDDLLTAALTSCMDQDAERIRKLTEASGGGEQGIRMLTEVTVAAVAETAHLQAEFELYLLAACRPELREPPRRWLDAIERFGRQYTDDPIRLRILAATIDGMLMQALVTGAPPSPEEWAEVLRTILLPAPAAH</sequence>
<evidence type="ECO:0000256" key="1">
    <source>
        <dbReference type="ARBA" id="ARBA00023125"/>
    </source>
</evidence>
<dbReference type="RefSeq" id="WP_209896570.1">
    <property type="nucleotide sequence ID" value="NZ_JAGGMR010000001.1"/>
</dbReference>